<dbReference type="Proteomes" id="UP000288587">
    <property type="component" value="Unassembled WGS sequence"/>
</dbReference>
<comment type="caution">
    <text evidence="3">The sequence shown here is derived from an EMBL/GenBank/DDBJ whole genome shotgun (WGS) entry which is preliminary data.</text>
</comment>
<evidence type="ECO:0000259" key="2">
    <source>
        <dbReference type="Pfam" id="PF13521"/>
    </source>
</evidence>
<feature type="region of interest" description="Disordered" evidence="1">
    <location>
        <begin position="1"/>
        <end position="37"/>
    </location>
</feature>
<accession>A0A437LRW5</accession>
<dbReference type="OrthoDB" id="9151999at2"/>
<name>A0A437LRW5_9BURK</name>
<dbReference type="SUPFAM" id="SSF52540">
    <property type="entry name" value="P-loop containing nucleoside triphosphate hydrolases"/>
    <property type="match status" value="1"/>
</dbReference>
<evidence type="ECO:0000313" key="3">
    <source>
        <dbReference type="EMBL" id="RVT88140.1"/>
    </source>
</evidence>
<dbReference type="EMBL" id="SACM01000001">
    <property type="protein sequence ID" value="RVT88140.1"/>
    <property type="molecule type" value="Genomic_DNA"/>
</dbReference>
<organism evidence="3 4">
    <name type="scientific">Inhella crocodyli</name>
    <dbReference type="NCBI Taxonomy" id="2499851"/>
    <lineage>
        <taxon>Bacteria</taxon>
        <taxon>Pseudomonadati</taxon>
        <taxon>Pseudomonadota</taxon>
        <taxon>Betaproteobacteria</taxon>
        <taxon>Burkholderiales</taxon>
        <taxon>Sphaerotilaceae</taxon>
        <taxon>Inhella</taxon>
    </lineage>
</organism>
<feature type="compositionally biased region" description="Basic and acidic residues" evidence="1">
    <location>
        <begin position="18"/>
        <end position="30"/>
    </location>
</feature>
<keyword evidence="4" id="KW-1185">Reference proteome</keyword>
<dbReference type="Gene3D" id="3.40.50.300">
    <property type="entry name" value="P-loop containing nucleotide triphosphate hydrolases"/>
    <property type="match status" value="1"/>
</dbReference>
<sequence length="300" mass="32717">MGPRPGWTGAARAAHGPPRLDRQPGRHGRELAAAGGLSRPRHRLPLALLGRPAHRGQRGGDGAVGAQVHRELAVLDRHQRRLGGPVCHQGLLAHRAAVRRLHPPGRLGLAPVGARVEGRRVSLVVALLGAECTGKSSLTQALGERLRDLPAATVPEHLRDWCLAHGRTPRQHEQAHIAAEQQRQIDAAAAQAPVVIADTTALMTALYSEHYFADRSLMPAALQRHRAVSLTLLCDPDGIAWQADGWLRDGEATRHRTHRALQDLLLAQGLPHEPLRGTLDQRVAQAEAWIRDRLRRDLPV</sequence>
<evidence type="ECO:0000313" key="4">
    <source>
        <dbReference type="Proteomes" id="UP000288587"/>
    </source>
</evidence>
<dbReference type="PANTHER" id="PTHR37512:SF1">
    <property type="entry name" value="NADR_TTD14 AAA DOMAIN-CONTAINING PROTEIN"/>
    <property type="match status" value="1"/>
</dbReference>
<dbReference type="AlphaFoldDB" id="A0A437LRW5"/>
<evidence type="ECO:0000256" key="1">
    <source>
        <dbReference type="SAM" id="MobiDB-lite"/>
    </source>
</evidence>
<proteinExistence type="predicted"/>
<protein>
    <recommendedName>
        <fullName evidence="2">NadR/Ttd14 AAA domain-containing protein</fullName>
    </recommendedName>
</protein>
<dbReference type="Pfam" id="PF13521">
    <property type="entry name" value="AAA_28"/>
    <property type="match status" value="1"/>
</dbReference>
<gene>
    <name evidence="3" type="ORF">EOD73_03815</name>
</gene>
<dbReference type="InterPro" id="IPR052735">
    <property type="entry name" value="NAD_biosynth-regulator"/>
</dbReference>
<feature type="domain" description="NadR/Ttd14 AAA" evidence="2">
    <location>
        <begin position="125"/>
        <end position="282"/>
    </location>
</feature>
<reference evidence="3 4" key="1">
    <citation type="submission" date="2019-01" db="EMBL/GenBank/DDBJ databases">
        <authorList>
            <person name="Chen W.-M."/>
        </authorList>
    </citation>
    <scope>NUCLEOTIDE SEQUENCE [LARGE SCALE GENOMIC DNA]</scope>
    <source>
        <strain evidence="3 4">CCP-18</strain>
    </source>
</reference>
<dbReference type="PANTHER" id="PTHR37512">
    <property type="entry name" value="TRIFUNCTIONAL NAD BIOSYNTHESIS/REGULATOR PROTEIN NADR"/>
    <property type="match status" value="1"/>
</dbReference>
<dbReference type="InterPro" id="IPR027417">
    <property type="entry name" value="P-loop_NTPase"/>
</dbReference>
<dbReference type="InterPro" id="IPR038727">
    <property type="entry name" value="NadR/Ttd14_AAA_dom"/>
</dbReference>